<protein>
    <submittedName>
        <fullName evidence="2">Uncharacterized protein</fullName>
    </submittedName>
</protein>
<name>A0ABR7R7P6_9PROT</name>
<dbReference type="Proteomes" id="UP000603940">
    <property type="component" value="Unassembled WGS sequence"/>
</dbReference>
<accession>A0ABR7R7P6</accession>
<dbReference type="EMBL" id="JACTUZ010000051">
    <property type="protein sequence ID" value="MBC9177805.1"/>
    <property type="molecule type" value="Genomic_DNA"/>
</dbReference>
<keyword evidence="3" id="KW-1185">Reference proteome</keyword>
<evidence type="ECO:0000256" key="1">
    <source>
        <dbReference type="SAM" id="MobiDB-lite"/>
    </source>
</evidence>
<proteinExistence type="predicted"/>
<gene>
    <name evidence="2" type="ORF">IBL25_12725</name>
</gene>
<reference evidence="2 3" key="1">
    <citation type="journal article" date="2009" name="Int. J. Syst. Evol. Microbiol.">
        <title>Transfer of Teichococcus ludipueritiae and Muricoccus roseus to the genus Roseomonas, as Roseomonas ludipueritiae comb. nov. and Roseomonas rosea comb. nov., respectively, and emended description of the genus Roseomonas.</title>
        <authorList>
            <person name="Sanchez-Porro C."/>
            <person name="Gallego V."/>
            <person name="Busse H.J."/>
            <person name="Kampfer P."/>
            <person name="Ventosa A."/>
        </authorList>
    </citation>
    <scope>NUCLEOTIDE SEQUENCE [LARGE SCALE GENOMIC DNA]</scope>
    <source>
        <strain evidence="2 3">DSM 14915</strain>
    </source>
</reference>
<dbReference type="RefSeq" id="WP_187778924.1">
    <property type="nucleotide sequence ID" value="NZ_JACTUZ010000051.1"/>
</dbReference>
<feature type="region of interest" description="Disordered" evidence="1">
    <location>
        <begin position="1"/>
        <end position="26"/>
    </location>
</feature>
<comment type="caution">
    <text evidence="2">The sequence shown here is derived from an EMBL/GenBank/DDBJ whole genome shotgun (WGS) entry which is preliminary data.</text>
</comment>
<sequence length="118" mass="12372">MATPARSRATKTAAAAPAAPAGTNHPVIKDKALIKAAETYATNKAEISRMEAENDDLKPRLLAAMGGAPTAYAGSRVLTQSDVETIKPTPNQVITKEMVGQVIPGKKGRKGYTQLSVQ</sequence>
<evidence type="ECO:0000313" key="2">
    <source>
        <dbReference type="EMBL" id="MBC9177805.1"/>
    </source>
</evidence>
<feature type="compositionally biased region" description="Low complexity" evidence="1">
    <location>
        <begin position="1"/>
        <end position="21"/>
    </location>
</feature>
<organism evidence="2 3">
    <name type="scientific">Pseudoroseomonas ludipueritiae</name>
    <dbReference type="NCBI Taxonomy" id="198093"/>
    <lineage>
        <taxon>Bacteria</taxon>
        <taxon>Pseudomonadati</taxon>
        <taxon>Pseudomonadota</taxon>
        <taxon>Alphaproteobacteria</taxon>
        <taxon>Acetobacterales</taxon>
        <taxon>Acetobacteraceae</taxon>
        <taxon>Pseudoroseomonas</taxon>
    </lineage>
</organism>
<evidence type="ECO:0000313" key="3">
    <source>
        <dbReference type="Proteomes" id="UP000603940"/>
    </source>
</evidence>